<accession>A0A151ALP1</accession>
<dbReference type="PANTHER" id="PTHR33376:SF2">
    <property type="entry name" value="DICARBOXYLATE-BINDING PERIPLASMIC PROTEIN"/>
    <property type="match status" value="1"/>
</dbReference>
<organism evidence="2 3">
    <name type="scientific">Clostridium colicanis DSM 13634</name>
    <dbReference type="NCBI Taxonomy" id="1121305"/>
    <lineage>
        <taxon>Bacteria</taxon>
        <taxon>Bacillati</taxon>
        <taxon>Bacillota</taxon>
        <taxon>Clostridia</taxon>
        <taxon>Eubacteriales</taxon>
        <taxon>Clostridiaceae</taxon>
        <taxon>Clostridium</taxon>
    </lineage>
</organism>
<name>A0A151ALP1_9CLOT</name>
<dbReference type="PATRIC" id="fig|1121305.3.peg.1935"/>
<dbReference type="NCBIfam" id="TIGR00787">
    <property type="entry name" value="dctP"/>
    <property type="match status" value="1"/>
</dbReference>
<dbReference type="CDD" id="cd13671">
    <property type="entry name" value="PBP2_TRAP_SBP_like_3"/>
    <property type="match status" value="1"/>
</dbReference>
<dbReference type="InterPro" id="IPR004682">
    <property type="entry name" value="TRAP_DctP"/>
</dbReference>
<evidence type="ECO:0000256" key="1">
    <source>
        <dbReference type="ARBA" id="ARBA00022729"/>
    </source>
</evidence>
<reference evidence="2 3" key="1">
    <citation type="submission" date="2016-02" db="EMBL/GenBank/DDBJ databases">
        <title>Genome sequence of Clostridium colicanis DSM 13634.</title>
        <authorList>
            <person name="Poehlein A."/>
            <person name="Daniel R."/>
        </authorList>
    </citation>
    <scope>NUCLEOTIDE SEQUENCE [LARGE SCALE GENOMIC DNA]</scope>
    <source>
        <strain evidence="2 3">DSM 13634</strain>
    </source>
</reference>
<gene>
    <name evidence="2" type="primary">siaP</name>
    <name evidence="2" type="ORF">CLCOL_19320</name>
</gene>
<dbReference type="STRING" id="1121305.CLCOL_19320"/>
<evidence type="ECO:0000313" key="2">
    <source>
        <dbReference type="EMBL" id="KYH28440.1"/>
    </source>
</evidence>
<sequence>MKRVKLIGVALCVAATLFTGCGKTTLAEEKVTLRLAHTQTPDSEVAQIVDKFAEEVNNSSVNLEMEIYPSGTLGSERDTIELVKAGVLDMAKVGASSLDQFNSAYSIFSLPYVFQSTEHYYNALENSEAVKDIMMSGKEKGYIALGFYASGARNVYTTKDEPAIDPSKLKGLKIRVMESPTAKKMISLMGGSPVPMAVGEVYTALQQGLLDGGENTEMALTVNKHGEVAKSYTYTEHQYTPDVVIISTKVWDKLNDKQKQALQDAMHKNSEEYKKSYNNMINNAVKEAEKMGVKFYRIDKKPFIEAVQPMHEEYKAKGPKFAEYYNDIQKYIPASTETSEEKSN</sequence>
<dbReference type="GO" id="GO:0030246">
    <property type="term" value="F:carbohydrate binding"/>
    <property type="evidence" value="ECO:0007669"/>
    <property type="project" value="TreeGrafter"/>
</dbReference>
<dbReference type="InterPro" id="IPR038404">
    <property type="entry name" value="TRAP_DctP_sf"/>
</dbReference>
<dbReference type="RefSeq" id="WP_061858755.1">
    <property type="nucleotide sequence ID" value="NZ_LTBB01000010.1"/>
</dbReference>
<dbReference type="PROSITE" id="PS51257">
    <property type="entry name" value="PROKAR_LIPOPROTEIN"/>
    <property type="match status" value="1"/>
</dbReference>
<dbReference type="Proteomes" id="UP000075374">
    <property type="component" value="Unassembled WGS sequence"/>
</dbReference>
<dbReference type="NCBIfam" id="NF037995">
    <property type="entry name" value="TRAP_S1"/>
    <property type="match status" value="1"/>
</dbReference>
<keyword evidence="3" id="KW-1185">Reference proteome</keyword>
<dbReference type="AlphaFoldDB" id="A0A151ALP1"/>
<dbReference type="GO" id="GO:0055085">
    <property type="term" value="P:transmembrane transport"/>
    <property type="evidence" value="ECO:0007669"/>
    <property type="project" value="InterPro"/>
</dbReference>
<dbReference type="GO" id="GO:0030288">
    <property type="term" value="C:outer membrane-bounded periplasmic space"/>
    <property type="evidence" value="ECO:0007669"/>
    <property type="project" value="InterPro"/>
</dbReference>
<proteinExistence type="predicted"/>
<dbReference type="PIRSF" id="PIRSF006470">
    <property type="entry name" value="DctB"/>
    <property type="match status" value="1"/>
</dbReference>
<dbReference type="Gene3D" id="3.40.190.170">
    <property type="entry name" value="Bacterial extracellular solute-binding protein, family 7"/>
    <property type="match status" value="1"/>
</dbReference>
<evidence type="ECO:0000313" key="3">
    <source>
        <dbReference type="Proteomes" id="UP000075374"/>
    </source>
</evidence>
<dbReference type="Pfam" id="PF03480">
    <property type="entry name" value="DctP"/>
    <property type="match status" value="1"/>
</dbReference>
<comment type="caution">
    <text evidence="2">The sequence shown here is derived from an EMBL/GenBank/DDBJ whole genome shotgun (WGS) entry which is preliminary data.</text>
</comment>
<dbReference type="InterPro" id="IPR018389">
    <property type="entry name" value="DctP_fam"/>
</dbReference>
<dbReference type="EMBL" id="LTBB01000010">
    <property type="protein sequence ID" value="KYH28440.1"/>
    <property type="molecule type" value="Genomic_DNA"/>
</dbReference>
<keyword evidence="1" id="KW-0732">Signal</keyword>
<protein>
    <submittedName>
        <fullName evidence="2">Sialic acid-binding periplasmic protein SiaP</fullName>
    </submittedName>
</protein>
<dbReference type="PANTHER" id="PTHR33376">
    <property type="match status" value="1"/>
</dbReference>